<dbReference type="GeneID" id="20366502"/>
<dbReference type="KEGG" id="fpu:FPSE_07884"/>
<dbReference type="HOGENOM" id="CLU_885792_0_0_1"/>
<protein>
    <submittedName>
        <fullName evidence="1">Uncharacterized protein</fullName>
    </submittedName>
</protein>
<proteinExistence type="predicted"/>
<evidence type="ECO:0000313" key="2">
    <source>
        <dbReference type="Proteomes" id="UP000007978"/>
    </source>
</evidence>
<comment type="caution">
    <text evidence="1">The sequence shown here is derived from an EMBL/GenBank/DDBJ whole genome shotgun (WGS) entry which is preliminary data.</text>
</comment>
<reference evidence="1 2" key="1">
    <citation type="journal article" date="2012" name="PLoS Pathog.">
        <title>Comparative pathogenomics reveals horizontally acquired novel virulence genes in fungi infecting cereal hosts.</title>
        <authorList>
            <person name="Gardiner D.M."/>
            <person name="McDonald M.C."/>
            <person name="Covarelli L."/>
            <person name="Solomon P.S."/>
            <person name="Rusu A.G."/>
            <person name="Marshall M."/>
            <person name="Kazan K."/>
            <person name="Chakraborty S."/>
            <person name="McDonald B.A."/>
            <person name="Manners J.M."/>
        </authorList>
    </citation>
    <scope>NUCLEOTIDE SEQUENCE [LARGE SCALE GENOMIC DNA]</scope>
    <source>
        <strain evidence="1 2">CS3096</strain>
    </source>
</reference>
<dbReference type="RefSeq" id="XP_009259277.1">
    <property type="nucleotide sequence ID" value="XM_009261002.1"/>
</dbReference>
<dbReference type="OrthoDB" id="10348483at2759"/>
<dbReference type="Proteomes" id="UP000007978">
    <property type="component" value="Chromosome 2"/>
</dbReference>
<keyword evidence="2" id="KW-1185">Reference proteome</keyword>
<evidence type="ECO:0000313" key="1">
    <source>
        <dbReference type="EMBL" id="EKJ71948.1"/>
    </source>
</evidence>
<sequence length="314" mass="35202">MEALGRKTVRNGGSDDVGTLRARFLTRGTQVQGLSPGSWSKTQANIQLQIVTWKSLVNFYRWGPYRDRHSFTQGLSSCESLGFKKEIVGFQRSWGKNDDLMVRDEAGMREQCYNCILASMSVMKKLPTLTRPGQRLRCFEVFVNGSSVNSKASSLRIVSTVSLLSLSGDRLWREALATLTSMCIASGFPASTVLALVVQDEVLHDGHPSSGCRATQRERKYHYPYQDRVKQPCDKIQRGLQDYTHTESPNSKEFNVRTGLTVLAVALVIPRTAPMVIKYEEKPGTRPLPGPKWVLGSIQLGSWTDDYDDTFVRD</sequence>
<dbReference type="AlphaFoldDB" id="K3VGB8"/>
<gene>
    <name evidence="1" type="ORF">FPSE_07884</name>
</gene>
<dbReference type="EMBL" id="AFNW01000278">
    <property type="protein sequence ID" value="EKJ71948.1"/>
    <property type="molecule type" value="Genomic_DNA"/>
</dbReference>
<name>K3VGB8_FUSPC</name>
<organism evidence="1 2">
    <name type="scientific">Fusarium pseudograminearum (strain CS3096)</name>
    <name type="common">Wheat and barley crown-rot fungus</name>
    <dbReference type="NCBI Taxonomy" id="1028729"/>
    <lineage>
        <taxon>Eukaryota</taxon>
        <taxon>Fungi</taxon>
        <taxon>Dikarya</taxon>
        <taxon>Ascomycota</taxon>
        <taxon>Pezizomycotina</taxon>
        <taxon>Sordariomycetes</taxon>
        <taxon>Hypocreomycetidae</taxon>
        <taxon>Hypocreales</taxon>
        <taxon>Nectriaceae</taxon>
        <taxon>Fusarium</taxon>
    </lineage>
</organism>
<accession>K3VGB8</accession>